<keyword evidence="10" id="KW-1185">Reference proteome</keyword>
<dbReference type="InterPro" id="IPR000504">
    <property type="entry name" value="RRM_dom"/>
</dbReference>
<accession>A0A0V0QNR8</accession>
<dbReference type="SMART" id="SM00360">
    <property type="entry name" value="RRM"/>
    <property type="match status" value="2"/>
</dbReference>
<sequence>MATDPLNDFAWYYVVNDPETEEQKSMGPVSLRDMDVLYRTQQINSNTFIFKQGMKQWEPLFKVEEARKLITETNSEQMHLQGNEDQAFIPGLNPNNKLQPESVRKMNAQQKAEELIQQQKNKSEIDPNIKFNEDDQDEDEENEFLDQLENDPEKFLETTVQNLIKSKFYQKENGKWMIFNDENQEWKEQDNEPIEEIKKMEETLMKDLKEKLDENQKNAKKPQKKDLTGLSAEEIKKIEKNRKKSKKQAEKRKQKLRELKANSYIYIQGLPEDIDQDALIEFFGKAGIIKEDIQTNQKKVKIYKDEQGKVKGDATIGYEMEESVQLAIEMLDGRFIDDKHKIKVQRAHFDFKKHKNEENGSLNQKREPPQKLDKIALMKLNQKKQKQQGWEEDDQIVGFRQVIIKNMFTLEEAKQEENFFQYLEEDLIEELQKIGVVQKLKIFENNNEGVVQIKFELPAQAEKCIEIMHNRFFDQKQLICEYWDGVTDYSKPLEVQQQQQQQHQLEKKQGTDNIQS</sequence>
<feature type="domain" description="RRM" evidence="8">
    <location>
        <begin position="263"/>
        <end position="349"/>
    </location>
</feature>
<dbReference type="GO" id="GO:0005686">
    <property type="term" value="C:U2 snRNP"/>
    <property type="evidence" value="ECO:0007669"/>
    <property type="project" value="TreeGrafter"/>
</dbReference>
<dbReference type="PROSITE" id="PS50102">
    <property type="entry name" value="RRM"/>
    <property type="match status" value="1"/>
</dbReference>
<keyword evidence="5" id="KW-0508">mRNA splicing</keyword>
<dbReference type="InterPro" id="IPR012677">
    <property type="entry name" value="Nucleotide-bd_a/b_plait_sf"/>
</dbReference>
<dbReference type="Gene3D" id="3.30.70.330">
    <property type="match status" value="2"/>
</dbReference>
<dbReference type="FunFam" id="3.30.70.330:FF:000105">
    <property type="entry name" value="HIV Tat-specific factor 1 homolog"/>
    <property type="match status" value="1"/>
</dbReference>
<evidence type="ECO:0000256" key="6">
    <source>
        <dbReference type="PROSITE-ProRule" id="PRU00176"/>
    </source>
</evidence>
<dbReference type="CDD" id="cd12285">
    <property type="entry name" value="RRM3_RBM39_like"/>
    <property type="match status" value="1"/>
</dbReference>
<dbReference type="GO" id="GO:0003723">
    <property type="term" value="F:RNA binding"/>
    <property type="evidence" value="ECO:0007669"/>
    <property type="project" value="UniProtKB-UniRule"/>
</dbReference>
<evidence type="ECO:0000256" key="1">
    <source>
        <dbReference type="ARBA" id="ARBA00007747"/>
    </source>
</evidence>
<dbReference type="EMBL" id="LDAU01000123">
    <property type="protein sequence ID" value="KRX03910.1"/>
    <property type="molecule type" value="Genomic_DNA"/>
</dbReference>
<name>A0A0V0QNR8_PSEPJ</name>
<keyword evidence="4 6" id="KW-0694">RNA-binding</keyword>
<comment type="similarity">
    <text evidence="1">Belongs to the HTATSF1 family.</text>
</comment>
<keyword evidence="2" id="KW-0507">mRNA processing</keyword>
<dbReference type="GO" id="GO:0005684">
    <property type="term" value="C:U2-type spliceosomal complex"/>
    <property type="evidence" value="ECO:0007669"/>
    <property type="project" value="TreeGrafter"/>
</dbReference>
<dbReference type="InterPro" id="IPR025640">
    <property type="entry name" value="GYF_2"/>
</dbReference>
<dbReference type="InterPro" id="IPR034392">
    <property type="entry name" value="TatSF1-like_RRM1"/>
</dbReference>
<evidence type="ECO:0000313" key="9">
    <source>
        <dbReference type="EMBL" id="KRX03910.1"/>
    </source>
</evidence>
<evidence type="ECO:0000256" key="2">
    <source>
        <dbReference type="ARBA" id="ARBA00022664"/>
    </source>
</evidence>
<comment type="caution">
    <text evidence="9">The sequence shown here is derived from an EMBL/GenBank/DDBJ whole genome shotgun (WGS) entry which is preliminary data.</text>
</comment>
<dbReference type="OrthoDB" id="10258585at2759"/>
<dbReference type="SUPFAM" id="SSF54928">
    <property type="entry name" value="RNA-binding domain, RBD"/>
    <property type="match status" value="2"/>
</dbReference>
<evidence type="ECO:0000256" key="5">
    <source>
        <dbReference type="ARBA" id="ARBA00023187"/>
    </source>
</evidence>
<evidence type="ECO:0000256" key="3">
    <source>
        <dbReference type="ARBA" id="ARBA00022737"/>
    </source>
</evidence>
<dbReference type="CDD" id="cd12281">
    <property type="entry name" value="RRM1_TatSF1_like"/>
    <property type="match status" value="1"/>
</dbReference>
<dbReference type="InParanoid" id="A0A0V0QNR8"/>
<dbReference type="PANTHER" id="PTHR15608">
    <property type="entry name" value="SPLICING FACTOR U2AF-ASSOCIATED PROTEIN 2"/>
    <property type="match status" value="1"/>
</dbReference>
<proteinExistence type="inferred from homology"/>
<organism evidence="9 10">
    <name type="scientific">Pseudocohnilembus persalinus</name>
    <name type="common">Ciliate</name>
    <dbReference type="NCBI Taxonomy" id="266149"/>
    <lineage>
        <taxon>Eukaryota</taxon>
        <taxon>Sar</taxon>
        <taxon>Alveolata</taxon>
        <taxon>Ciliophora</taxon>
        <taxon>Intramacronucleata</taxon>
        <taxon>Oligohymenophorea</taxon>
        <taxon>Scuticociliatia</taxon>
        <taxon>Philasterida</taxon>
        <taxon>Pseudocohnilembidae</taxon>
        <taxon>Pseudocohnilembus</taxon>
    </lineage>
</organism>
<dbReference type="InterPro" id="IPR035979">
    <property type="entry name" value="RBD_domain_sf"/>
</dbReference>
<gene>
    <name evidence="9" type="ORF">PPERSA_12115</name>
</gene>
<evidence type="ECO:0000313" key="10">
    <source>
        <dbReference type="Proteomes" id="UP000054937"/>
    </source>
</evidence>
<dbReference type="Pfam" id="PF00076">
    <property type="entry name" value="RRM_1"/>
    <property type="match status" value="2"/>
</dbReference>
<dbReference type="AlphaFoldDB" id="A0A0V0QNR8"/>
<dbReference type="Proteomes" id="UP000054937">
    <property type="component" value="Unassembled WGS sequence"/>
</dbReference>
<dbReference type="OMA" id="GNWRYED"/>
<dbReference type="FunCoup" id="A0A0V0QNR8">
    <property type="interactions" value="3"/>
</dbReference>
<dbReference type="GO" id="GO:0000398">
    <property type="term" value="P:mRNA splicing, via spliceosome"/>
    <property type="evidence" value="ECO:0007669"/>
    <property type="project" value="InterPro"/>
</dbReference>
<dbReference type="InterPro" id="IPR034393">
    <property type="entry name" value="TatSF1-like"/>
</dbReference>
<evidence type="ECO:0000256" key="7">
    <source>
        <dbReference type="SAM" id="MobiDB-lite"/>
    </source>
</evidence>
<dbReference type="Pfam" id="PF14237">
    <property type="entry name" value="GYF_2"/>
    <property type="match status" value="1"/>
</dbReference>
<evidence type="ECO:0000259" key="8">
    <source>
        <dbReference type="PROSITE" id="PS50102"/>
    </source>
</evidence>
<feature type="region of interest" description="Disordered" evidence="7">
    <location>
        <begin position="213"/>
        <end position="233"/>
    </location>
</feature>
<protein>
    <recommendedName>
        <fullName evidence="8">RRM domain-containing protein</fullName>
    </recommendedName>
</protein>
<reference evidence="9 10" key="1">
    <citation type="journal article" date="2015" name="Sci. Rep.">
        <title>Genome of the facultative scuticociliatosis pathogen Pseudocohnilembus persalinus provides insight into its virulence through horizontal gene transfer.</title>
        <authorList>
            <person name="Xiong J."/>
            <person name="Wang G."/>
            <person name="Cheng J."/>
            <person name="Tian M."/>
            <person name="Pan X."/>
            <person name="Warren A."/>
            <person name="Jiang C."/>
            <person name="Yuan D."/>
            <person name="Miao W."/>
        </authorList>
    </citation>
    <scope>NUCLEOTIDE SEQUENCE [LARGE SCALE GENOMIC DNA]</scope>
    <source>
        <strain evidence="9">36N120E</strain>
    </source>
</reference>
<keyword evidence="3" id="KW-0677">Repeat</keyword>
<dbReference type="PANTHER" id="PTHR15608:SF0">
    <property type="entry name" value="HIV TAT-SPECIFIC FACTOR 1"/>
    <property type="match status" value="1"/>
</dbReference>
<evidence type="ECO:0000256" key="4">
    <source>
        <dbReference type="ARBA" id="ARBA00022884"/>
    </source>
</evidence>